<dbReference type="STRING" id="2018661.A0A2A2JUM2"/>
<dbReference type="PANTHER" id="PTHR23317">
    <property type="entry name" value="DEDICATOR OF CYTOKINESIS DOCK"/>
    <property type="match status" value="1"/>
</dbReference>
<dbReference type="AlphaFoldDB" id="A0A2A2JUM2"/>
<dbReference type="CDD" id="cd11684">
    <property type="entry name" value="DHR2_DOCK"/>
    <property type="match status" value="1"/>
</dbReference>
<comment type="similarity">
    <text evidence="2">Belongs to the DOCK family.</text>
</comment>
<dbReference type="Gene3D" id="1.25.40.410">
    <property type="match status" value="1"/>
</dbReference>
<protein>
    <recommendedName>
        <fullName evidence="4">DOCKER domain-containing protein</fullName>
    </recommendedName>
</protein>
<keyword evidence="6" id="KW-1185">Reference proteome</keyword>
<dbReference type="Gene3D" id="1.20.58.740">
    <property type="match status" value="1"/>
</dbReference>
<dbReference type="PROSITE" id="PS51651">
    <property type="entry name" value="DOCKER"/>
    <property type="match status" value="1"/>
</dbReference>
<feature type="region of interest" description="Disordered" evidence="3">
    <location>
        <begin position="1"/>
        <end position="33"/>
    </location>
</feature>
<evidence type="ECO:0000313" key="5">
    <source>
        <dbReference type="EMBL" id="PAV65279.1"/>
    </source>
</evidence>
<evidence type="ECO:0000259" key="4">
    <source>
        <dbReference type="PROSITE" id="PS51651"/>
    </source>
</evidence>
<feature type="domain" description="DOCKER" evidence="4">
    <location>
        <begin position="107"/>
        <end position="544"/>
    </location>
</feature>
<evidence type="ECO:0000256" key="2">
    <source>
        <dbReference type="PROSITE-ProRule" id="PRU00984"/>
    </source>
</evidence>
<dbReference type="InterPro" id="IPR043162">
    <property type="entry name" value="DOCK_C_lobe_C"/>
</dbReference>
<name>A0A2A2JUM2_9BILA</name>
<dbReference type="GO" id="GO:0005085">
    <property type="term" value="F:guanyl-nucleotide exchange factor activity"/>
    <property type="evidence" value="ECO:0007669"/>
    <property type="project" value="UniProtKB-KW"/>
</dbReference>
<dbReference type="Pfam" id="PF20421">
    <property type="entry name" value="DHR-2_Lobe_C"/>
    <property type="match status" value="1"/>
</dbReference>
<proteinExistence type="inferred from homology"/>
<dbReference type="InterPro" id="IPR027357">
    <property type="entry name" value="DOCKER_dom"/>
</dbReference>
<evidence type="ECO:0000256" key="1">
    <source>
        <dbReference type="ARBA" id="ARBA00022658"/>
    </source>
</evidence>
<dbReference type="PANTHER" id="PTHR23317:SF26">
    <property type="entry name" value="ZIZIMIN, ISOFORM K"/>
    <property type="match status" value="1"/>
</dbReference>
<comment type="caution">
    <text evidence="5">The sequence shown here is derived from an EMBL/GenBank/DDBJ whole genome shotgun (WGS) entry which is preliminary data.</text>
</comment>
<accession>A0A2A2JUM2</accession>
<gene>
    <name evidence="5" type="ORF">WR25_13022</name>
</gene>
<dbReference type="InterPro" id="IPR043161">
    <property type="entry name" value="DOCK_C_lobe_A"/>
</dbReference>
<dbReference type="OrthoDB" id="47328at2759"/>
<reference evidence="5 6" key="1">
    <citation type="journal article" date="2017" name="Curr. Biol.">
        <title>Genome architecture and evolution of a unichromosomal asexual nematode.</title>
        <authorList>
            <person name="Fradin H."/>
            <person name="Zegar C."/>
            <person name="Gutwein M."/>
            <person name="Lucas J."/>
            <person name="Kovtun M."/>
            <person name="Corcoran D."/>
            <person name="Baugh L.R."/>
            <person name="Kiontke K."/>
            <person name="Gunsalus K."/>
            <person name="Fitch D.H."/>
            <person name="Piano F."/>
        </authorList>
    </citation>
    <scope>NUCLEOTIDE SEQUENCE [LARGE SCALE GENOMIC DNA]</scope>
    <source>
        <strain evidence="5">PF1309</strain>
    </source>
</reference>
<dbReference type="GO" id="GO:0007264">
    <property type="term" value="P:small GTPase-mediated signal transduction"/>
    <property type="evidence" value="ECO:0007669"/>
    <property type="project" value="InterPro"/>
</dbReference>
<dbReference type="InterPro" id="IPR026791">
    <property type="entry name" value="DOCK"/>
</dbReference>
<organism evidence="5 6">
    <name type="scientific">Diploscapter pachys</name>
    <dbReference type="NCBI Taxonomy" id="2018661"/>
    <lineage>
        <taxon>Eukaryota</taxon>
        <taxon>Metazoa</taxon>
        <taxon>Ecdysozoa</taxon>
        <taxon>Nematoda</taxon>
        <taxon>Chromadorea</taxon>
        <taxon>Rhabditida</taxon>
        <taxon>Rhabditina</taxon>
        <taxon>Rhabditomorpha</taxon>
        <taxon>Rhabditoidea</taxon>
        <taxon>Rhabditidae</taxon>
        <taxon>Diploscapter</taxon>
    </lineage>
</organism>
<dbReference type="InterPro" id="IPR046773">
    <property type="entry name" value="DOCKER_Lobe_C"/>
</dbReference>
<dbReference type="Pfam" id="PF20422">
    <property type="entry name" value="DHR-2_Lobe_B"/>
    <property type="match status" value="1"/>
</dbReference>
<dbReference type="EMBL" id="LIAE01010213">
    <property type="protein sequence ID" value="PAV65279.1"/>
    <property type="molecule type" value="Genomic_DNA"/>
</dbReference>
<dbReference type="Proteomes" id="UP000218231">
    <property type="component" value="Unassembled WGS sequence"/>
</dbReference>
<evidence type="ECO:0000313" key="6">
    <source>
        <dbReference type="Proteomes" id="UP000218231"/>
    </source>
</evidence>
<dbReference type="InterPro" id="IPR046770">
    <property type="entry name" value="DOCKER_Lobe_B"/>
</dbReference>
<feature type="compositionally biased region" description="Low complexity" evidence="3">
    <location>
        <begin position="11"/>
        <end position="30"/>
    </location>
</feature>
<keyword evidence="1" id="KW-0344">Guanine-nucleotide releasing factor</keyword>
<evidence type="ECO:0000256" key="3">
    <source>
        <dbReference type="SAM" id="MobiDB-lite"/>
    </source>
</evidence>
<dbReference type="InterPro" id="IPR046769">
    <property type="entry name" value="DOCKER_Lobe_A"/>
</dbReference>
<sequence length="574" mass="64033">MIKMRRSVSGRAANTTANSNQSASASTSQRNTDDRLSVISGNLSNASTLTHDTLISAKSGGSLQLRKFKAGVGPVGAAREVRESVKNVIATPSSSIRSAELHLQFADSCRGSAAQRSAWFDRLAEAYNLDRWFAEAAVCYAHSAAIIAKELEEKGVMKIDWSVFNWISKEIIENERQNPKDPETVQQGGFTTENLTAKIEKTVRALNLAERFEAIGPLYRLLIPILERKNNFNSLISIYAELHQAYSRAAEIKVSGKRHLGTYFRVRFYGKKSFETDHDTDWVYREAGLTSLAEISLKLREQVKTAVGHDKVQVEPEYEFGMEFDPNVAYVQVTHVEPLLANGRSNKDFWTHTNVCEFVYESGIVEINNKLSSMRIRGSEPPVTKQALKRTILKVEGSFPATRRRLRVMSRREQIYSPLDFACQKLLGKAAQIRAILASSADGRQIDVKGLQLLLQGAIMPTVNAGPLVLAEAFTKEEEVQRYGQGKVAELREAFRTLMSSCDAGLRVNKTLIGPDQQMYHDVLMNSFDGMHERLQTFFKESLRSPTPPPVEERKSLTLPKTAINVLDSIGGVN</sequence>
<dbReference type="Pfam" id="PF06920">
    <property type="entry name" value="DHR-2_Lobe_A"/>
    <property type="match status" value="1"/>
</dbReference>